<reference key="1">
    <citation type="journal article" date="2014" name="PLoS Genet.">
        <title>Signature Gene Expression Reveals Novel Clues to the Molecular Mechanisms of Dimorphic Transition in Penicillium marneffei.</title>
        <authorList>
            <person name="Yang E."/>
            <person name="Wang G."/>
            <person name="Cai J."/>
            <person name="Woo P.C."/>
            <person name="Lau S.K."/>
            <person name="Yuen K.-Y."/>
            <person name="Chow W.-N."/>
            <person name="Lin X."/>
        </authorList>
    </citation>
    <scope>NUCLEOTIDE SEQUENCE [LARGE SCALE GENOMIC DNA]</scope>
    <source>
        <strain>PM1</strain>
    </source>
</reference>
<sequence length="451" mass="50758">MKRSRSPETDRQDKWNANINQARAHTRPGLSTLTASVSPPRLRRLASNMDRHSSNPPSNGRSNLLSLAAVEAGEVKVDDPEELFSARLAAAALPPSTSPEGGRLSIKDWIDLYSRNRHENGHHFVIHQHDHPIAGPHYDLRVQFSESSSLSWAIMYGLPGNPNSRRLNRNATETRVHCLWNHLIETASRNTGSMIIWDTGEYEVLPYYDTENPNETDDSASDISNISAEMAFNEQCPSESEKLREAFRNRKIRLRLHGTRLPKNYTISLRLSTQDDNAARARLIPQKRRRRRLNTSFGKRTRTPSTSRSPSPDVPHDQPVGLVANDEDGGENIHGTHSASESESGSTGDARMRLTNAYPGAVNSIGSIHQRRWFITLDRTNSGFVRDGKSQVWKRKSEASSDQDALGFEPFYVRGPEFERSVVTGRTGNDVLRDENVEGFTPRRGWRPILN</sequence>
<organism evidence="3">
    <name type="scientific">Talaromyces marneffei PM1</name>
    <dbReference type="NCBI Taxonomy" id="1077442"/>
    <lineage>
        <taxon>Eukaryota</taxon>
        <taxon>Fungi</taxon>
        <taxon>Dikarya</taxon>
        <taxon>Ascomycota</taxon>
        <taxon>Pezizomycotina</taxon>
        <taxon>Eurotiomycetes</taxon>
        <taxon>Eurotiomycetidae</taxon>
        <taxon>Eurotiales</taxon>
        <taxon>Trichocomaceae</taxon>
        <taxon>Talaromyces</taxon>
        <taxon>Talaromyces sect. Talaromyces</taxon>
    </lineage>
</organism>
<feature type="compositionally biased region" description="Basic and acidic residues" evidence="1">
    <location>
        <begin position="1"/>
        <end position="14"/>
    </location>
</feature>
<feature type="domain" description="DNA ligase D 3'-phosphoesterase" evidence="2">
    <location>
        <begin position="127"/>
        <end position="267"/>
    </location>
</feature>
<reference evidence="3" key="2">
    <citation type="journal article" date="2014" name="PLoS Genet.">
        <title>Signature gene expression reveals novel clues to the molecular mechanisms of dimorphic transition in Penicillium marneffei.</title>
        <authorList>
            <person name="Yang E."/>
            <person name="Wang G."/>
            <person name="Cai J."/>
            <person name="Woo P.C."/>
            <person name="Lau S.K."/>
            <person name="Yuen K.-Y."/>
            <person name="Chow W.-N."/>
            <person name="Lin X."/>
        </authorList>
    </citation>
    <scope>NUCLEOTIDE SEQUENCE</scope>
    <source>
        <strain evidence="3">PM1</strain>
    </source>
</reference>
<gene>
    <name evidence="3" type="ORF">GQ26_0040230</name>
</gene>
<comment type="caution">
    <text evidence="3">The sequence shown here is derived from an EMBL/GenBank/DDBJ whole genome shotgun (WGS) entry which is preliminary data.</text>
</comment>
<evidence type="ECO:0000313" key="3">
    <source>
        <dbReference type="EMBL" id="KFX51577.1"/>
    </source>
</evidence>
<dbReference type="eggNOG" id="ENOG502SF29">
    <property type="taxonomic scope" value="Eukaryota"/>
</dbReference>
<feature type="region of interest" description="Disordered" evidence="1">
    <location>
        <begin position="1"/>
        <end position="41"/>
    </location>
</feature>
<name>A0A093VGC3_TALMA</name>
<dbReference type="InterPro" id="IPR014144">
    <property type="entry name" value="LigD_PE_domain"/>
</dbReference>
<dbReference type="Pfam" id="PF13298">
    <property type="entry name" value="LigD_N"/>
    <property type="match status" value="1"/>
</dbReference>
<dbReference type="PANTHER" id="PTHR39465:SF1">
    <property type="entry name" value="DNA LIGASE D 3'-PHOSPHOESTERASE DOMAIN-CONTAINING PROTEIN"/>
    <property type="match status" value="1"/>
</dbReference>
<keyword evidence="3" id="KW-0436">Ligase</keyword>
<dbReference type="HOGENOM" id="CLU_040687_0_0_1"/>
<proteinExistence type="predicted"/>
<evidence type="ECO:0000256" key="1">
    <source>
        <dbReference type="SAM" id="MobiDB-lite"/>
    </source>
</evidence>
<feature type="compositionally biased region" description="Polar residues" evidence="1">
    <location>
        <begin position="15"/>
        <end position="37"/>
    </location>
</feature>
<dbReference type="AlphaFoldDB" id="A0A093VGC3"/>
<accession>A0A093VGC3</accession>
<dbReference type="EMBL" id="JPOX01000004">
    <property type="protein sequence ID" value="KFX51577.1"/>
    <property type="molecule type" value="Genomic_DNA"/>
</dbReference>
<protein>
    <submittedName>
        <fullName evidence="3">Putative DNA ligase-like protein</fullName>
    </submittedName>
</protein>
<feature type="region of interest" description="Disordered" evidence="1">
    <location>
        <begin position="278"/>
        <end position="351"/>
    </location>
</feature>
<feature type="compositionally biased region" description="Polar residues" evidence="1">
    <location>
        <begin position="335"/>
        <end position="347"/>
    </location>
</feature>
<dbReference type="PANTHER" id="PTHR39465">
    <property type="entry name" value="DNA LIGASE D, 3'-PHOSPHOESTERASE DOMAIN"/>
    <property type="match status" value="1"/>
</dbReference>
<evidence type="ECO:0000259" key="2">
    <source>
        <dbReference type="Pfam" id="PF13298"/>
    </source>
</evidence>
<dbReference type="GO" id="GO:0016874">
    <property type="term" value="F:ligase activity"/>
    <property type="evidence" value="ECO:0007669"/>
    <property type="project" value="UniProtKB-KW"/>
</dbReference>